<feature type="domain" description="ANTAR" evidence="5">
    <location>
        <begin position="169"/>
        <end position="230"/>
    </location>
</feature>
<organism evidence="6 7">
    <name type="scientific">Curtobacterium citri</name>
    <dbReference type="NCBI Taxonomy" id="3055139"/>
    <lineage>
        <taxon>Bacteria</taxon>
        <taxon>Bacillati</taxon>
        <taxon>Actinomycetota</taxon>
        <taxon>Actinomycetes</taxon>
        <taxon>Micrococcales</taxon>
        <taxon>Microbacteriaceae</taxon>
        <taxon>Curtobacterium</taxon>
    </lineage>
</organism>
<keyword evidence="3" id="KW-0805">Transcription regulation</keyword>
<dbReference type="InterPro" id="IPR012074">
    <property type="entry name" value="GAF_ANTAR"/>
</dbReference>
<dbReference type="InterPro" id="IPR011006">
    <property type="entry name" value="CheY-like_superfamily"/>
</dbReference>
<dbReference type="SUPFAM" id="SSF52172">
    <property type="entry name" value="CheY-like"/>
    <property type="match status" value="1"/>
</dbReference>
<dbReference type="RefSeq" id="WP_289457113.1">
    <property type="nucleotide sequence ID" value="NZ_JAUCML010000001.1"/>
</dbReference>
<dbReference type="Pfam" id="PF13185">
    <property type="entry name" value="GAF_2"/>
    <property type="match status" value="1"/>
</dbReference>
<evidence type="ECO:0000259" key="5">
    <source>
        <dbReference type="PROSITE" id="PS50921"/>
    </source>
</evidence>
<dbReference type="Proteomes" id="UP001237823">
    <property type="component" value="Unassembled WGS sequence"/>
</dbReference>
<name>A0ABT7T1S6_9MICO</name>
<dbReference type="PROSITE" id="PS50921">
    <property type="entry name" value="ANTAR"/>
    <property type="match status" value="1"/>
</dbReference>
<protein>
    <submittedName>
        <fullName evidence="6">GAF and ANTAR domain-containing protein</fullName>
    </submittedName>
</protein>
<dbReference type="Gene3D" id="1.10.10.10">
    <property type="entry name" value="Winged helix-like DNA-binding domain superfamily/Winged helix DNA-binding domain"/>
    <property type="match status" value="1"/>
</dbReference>
<sequence length="246" mass="26752">MTDTRERRLVDAFLAATGMVVGDYDVVEMLQTLVDDVAGIFAVDAVGILLADPQRRLEVAASTSEASAFLGLLQLEAGEGPCIESYETGRTVSVADRQEMRRRWTHFAEESERAGFASVHSIPLRSHTAVLGSMNLFRRAPGRLDDQDATAARALTDVASISILQQRSADQAARTRDQLQRALDSRIVIEQAKGFLAHTHQVDPDQAFTMLRGHARSAGRPLREVALAVVERRLAIPGPAPADAGR</sequence>
<keyword evidence="7" id="KW-1185">Reference proteome</keyword>
<evidence type="ECO:0000256" key="3">
    <source>
        <dbReference type="ARBA" id="ARBA00023015"/>
    </source>
</evidence>
<evidence type="ECO:0000313" key="6">
    <source>
        <dbReference type="EMBL" id="MDM7883526.1"/>
    </source>
</evidence>
<keyword evidence="2" id="KW-0418">Kinase</keyword>
<reference evidence="6 7" key="1">
    <citation type="submission" date="2023-06" db="EMBL/GenBank/DDBJ databases">
        <authorList>
            <person name="Feng G."/>
            <person name="Li J."/>
            <person name="Zhu H."/>
        </authorList>
    </citation>
    <scope>NUCLEOTIDE SEQUENCE [LARGE SCALE GENOMIC DNA]</scope>
    <source>
        <strain evidence="6 7">RHCKG23</strain>
    </source>
</reference>
<evidence type="ECO:0000256" key="2">
    <source>
        <dbReference type="ARBA" id="ARBA00022777"/>
    </source>
</evidence>
<gene>
    <name evidence="6" type="ORF">QUG92_00250</name>
</gene>
<evidence type="ECO:0000256" key="4">
    <source>
        <dbReference type="ARBA" id="ARBA00023163"/>
    </source>
</evidence>
<proteinExistence type="predicted"/>
<dbReference type="Pfam" id="PF03861">
    <property type="entry name" value="ANTAR"/>
    <property type="match status" value="1"/>
</dbReference>
<dbReference type="SMART" id="SM01012">
    <property type="entry name" value="ANTAR"/>
    <property type="match status" value="1"/>
</dbReference>
<dbReference type="InterPro" id="IPR003018">
    <property type="entry name" value="GAF"/>
</dbReference>
<accession>A0ABT7T1S6</accession>
<dbReference type="EMBL" id="JAUCML010000001">
    <property type="protein sequence ID" value="MDM7883526.1"/>
    <property type="molecule type" value="Genomic_DNA"/>
</dbReference>
<keyword evidence="1" id="KW-0808">Transferase</keyword>
<dbReference type="InterPro" id="IPR029016">
    <property type="entry name" value="GAF-like_dom_sf"/>
</dbReference>
<dbReference type="PIRSF" id="PIRSF036625">
    <property type="entry name" value="GAF_ANTAR"/>
    <property type="match status" value="1"/>
</dbReference>
<evidence type="ECO:0000256" key="1">
    <source>
        <dbReference type="ARBA" id="ARBA00022679"/>
    </source>
</evidence>
<evidence type="ECO:0000313" key="7">
    <source>
        <dbReference type="Proteomes" id="UP001237823"/>
    </source>
</evidence>
<dbReference type="Gene3D" id="3.30.450.40">
    <property type="match status" value="1"/>
</dbReference>
<dbReference type="SUPFAM" id="SSF55781">
    <property type="entry name" value="GAF domain-like"/>
    <property type="match status" value="1"/>
</dbReference>
<dbReference type="InterPro" id="IPR036388">
    <property type="entry name" value="WH-like_DNA-bd_sf"/>
</dbReference>
<dbReference type="InterPro" id="IPR005561">
    <property type="entry name" value="ANTAR"/>
</dbReference>
<dbReference type="SMART" id="SM00065">
    <property type="entry name" value="GAF"/>
    <property type="match status" value="1"/>
</dbReference>
<keyword evidence="4" id="KW-0804">Transcription</keyword>
<comment type="caution">
    <text evidence="6">The sequence shown here is derived from an EMBL/GenBank/DDBJ whole genome shotgun (WGS) entry which is preliminary data.</text>
</comment>